<keyword evidence="2" id="KW-0604">Photosystem II</keyword>
<evidence type="ECO:0000256" key="1">
    <source>
        <dbReference type="ARBA" id="ARBA00022531"/>
    </source>
</evidence>
<dbReference type="SUPFAM" id="SSF110296">
    <property type="entry name" value="Oligoxyloglucan reducing end-specific cellobiohydrolase"/>
    <property type="match status" value="1"/>
</dbReference>
<comment type="caution">
    <text evidence="4">The sequence shown here is derived from an EMBL/GenBank/DDBJ whole genome shotgun (WGS) entry which is preliminary data.</text>
</comment>
<sequence length="285" mass="30545">MNVNYAWVAFHGASDPLGTYKVIRTSDGGVSWNITTITLTDADQGQAGIDRPHFISPTNGWISIGKAEGMQHSSMTIFHTSDGGATWTQLASSFSQSSGLPMSADKNGISFANNQDGWATAEYPGSTPWLYVTHNGGTTWQSQSIPQPNGQQAGTFTTTPPVFFGQNGILPTQVYYNSPNIDLYVTHNGGATWTSTTLANYNADTFSALDTQHVWATQSNGTAIYSTTDGGTSWHAIGNTPQPISELSFVDPQNGWAIGQSTSTPQLYHTINGGATWTQINYTIS</sequence>
<feature type="domain" description="Photosynthesis system II assembly factor Ycf48/Hcf136-like" evidence="3">
    <location>
        <begin position="98"/>
        <end position="237"/>
    </location>
</feature>
<evidence type="ECO:0000313" key="4">
    <source>
        <dbReference type="EMBL" id="GCE21133.1"/>
    </source>
</evidence>
<evidence type="ECO:0000259" key="3">
    <source>
        <dbReference type="Pfam" id="PF14870"/>
    </source>
</evidence>
<keyword evidence="5" id="KW-1185">Reference proteome</keyword>
<dbReference type="PANTHER" id="PTHR47199:SF2">
    <property type="entry name" value="PHOTOSYSTEM II STABILITY_ASSEMBLY FACTOR HCF136, CHLOROPLASTIC"/>
    <property type="match status" value="1"/>
</dbReference>
<dbReference type="AlphaFoldDB" id="A0A402APP2"/>
<dbReference type="InterPro" id="IPR015943">
    <property type="entry name" value="WD40/YVTN_repeat-like_dom_sf"/>
</dbReference>
<dbReference type="Gene3D" id="2.130.10.10">
    <property type="entry name" value="YVTN repeat-like/Quinoprotein amine dehydrogenase"/>
    <property type="match status" value="2"/>
</dbReference>
<evidence type="ECO:0000313" key="5">
    <source>
        <dbReference type="Proteomes" id="UP000287188"/>
    </source>
</evidence>
<organism evidence="4 5">
    <name type="scientific">Dictyobacter kobayashii</name>
    <dbReference type="NCBI Taxonomy" id="2014872"/>
    <lineage>
        <taxon>Bacteria</taxon>
        <taxon>Bacillati</taxon>
        <taxon>Chloroflexota</taxon>
        <taxon>Ktedonobacteria</taxon>
        <taxon>Ktedonobacterales</taxon>
        <taxon>Dictyobacteraceae</taxon>
        <taxon>Dictyobacter</taxon>
    </lineage>
</organism>
<dbReference type="Pfam" id="PF14870">
    <property type="entry name" value="PSII_BNR"/>
    <property type="match status" value="1"/>
</dbReference>
<reference evidence="5" key="1">
    <citation type="submission" date="2018-12" db="EMBL/GenBank/DDBJ databases">
        <title>Tengunoibacter tsumagoiensis gen. nov., sp. nov., Dictyobacter kobayashii sp. nov., D. alpinus sp. nov., and D. joshuensis sp. nov. and description of Dictyobacteraceae fam. nov. within the order Ktedonobacterales isolated from Tengu-no-mugimeshi.</title>
        <authorList>
            <person name="Wang C.M."/>
            <person name="Zheng Y."/>
            <person name="Sakai Y."/>
            <person name="Toyoda A."/>
            <person name="Minakuchi Y."/>
            <person name="Abe K."/>
            <person name="Yokota A."/>
            <person name="Yabe S."/>
        </authorList>
    </citation>
    <scope>NUCLEOTIDE SEQUENCE [LARGE SCALE GENOMIC DNA]</scope>
    <source>
        <strain evidence="5">Uno11</strain>
    </source>
</reference>
<accession>A0A402APP2</accession>
<dbReference type="InterPro" id="IPR028203">
    <property type="entry name" value="PSII_CF48-like_dom"/>
</dbReference>
<dbReference type="GO" id="GO:0015979">
    <property type="term" value="P:photosynthesis"/>
    <property type="evidence" value="ECO:0007669"/>
    <property type="project" value="UniProtKB-KW"/>
</dbReference>
<keyword evidence="1" id="KW-0602">Photosynthesis</keyword>
<dbReference type="EMBL" id="BIFS01000001">
    <property type="protein sequence ID" value="GCE21133.1"/>
    <property type="molecule type" value="Genomic_DNA"/>
</dbReference>
<dbReference type="Proteomes" id="UP000287188">
    <property type="component" value="Unassembled WGS sequence"/>
</dbReference>
<dbReference type="PANTHER" id="PTHR47199">
    <property type="entry name" value="PHOTOSYSTEM II STABILITY/ASSEMBLY FACTOR HCF136, CHLOROPLASTIC"/>
    <property type="match status" value="1"/>
</dbReference>
<evidence type="ECO:0000256" key="2">
    <source>
        <dbReference type="ARBA" id="ARBA00023276"/>
    </source>
</evidence>
<name>A0A402APP2_9CHLR</name>
<protein>
    <recommendedName>
        <fullName evidence="3">Photosynthesis system II assembly factor Ycf48/Hcf136-like domain-containing protein</fullName>
    </recommendedName>
</protein>
<gene>
    <name evidence="4" type="ORF">KDK_49330</name>
</gene>
<dbReference type="GO" id="GO:0009523">
    <property type="term" value="C:photosystem II"/>
    <property type="evidence" value="ECO:0007669"/>
    <property type="project" value="UniProtKB-KW"/>
</dbReference>
<proteinExistence type="predicted"/>